<evidence type="ECO:0000256" key="1">
    <source>
        <dbReference type="ARBA" id="ARBA00004651"/>
    </source>
</evidence>
<comment type="subcellular location">
    <subcellularLocation>
        <location evidence="1">Cell membrane</location>
        <topology evidence="1">Multi-pass membrane protein</topology>
    </subcellularLocation>
</comment>
<evidence type="ECO:0000256" key="7">
    <source>
        <dbReference type="SAM" id="Phobius"/>
    </source>
</evidence>
<name>G8R848_OWEHD</name>
<dbReference type="KEGG" id="oho:Oweho_1419"/>
<keyword evidence="4 7" id="KW-0812">Transmembrane</keyword>
<dbReference type="SUPFAM" id="SSF82689">
    <property type="entry name" value="Mechanosensitive channel protein MscS (YggB), C-terminal domain"/>
    <property type="match status" value="1"/>
</dbReference>
<dbReference type="InterPro" id="IPR049278">
    <property type="entry name" value="MS_channel_C"/>
</dbReference>
<dbReference type="InterPro" id="IPR010920">
    <property type="entry name" value="LSM_dom_sf"/>
</dbReference>
<evidence type="ECO:0000259" key="9">
    <source>
        <dbReference type="Pfam" id="PF21082"/>
    </source>
</evidence>
<dbReference type="SUPFAM" id="SSF82861">
    <property type="entry name" value="Mechanosensitive channel protein MscS (YggB), transmembrane region"/>
    <property type="match status" value="1"/>
</dbReference>
<accession>G8R848</accession>
<feature type="transmembrane region" description="Helical" evidence="7">
    <location>
        <begin position="12"/>
        <end position="33"/>
    </location>
</feature>
<dbReference type="Gene3D" id="2.30.30.60">
    <property type="match status" value="1"/>
</dbReference>
<reference evidence="10 11" key="1">
    <citation type="journal article" date="2012" name="Stand. Genomic Sci.">
        <title>Genome sequence of the orange-pigmented seawater bacterium Owenweeksia hongkongensis type strain (UST20020801(T)).</title>
        <authorList>
            <person name="Riedel T."/>
            <person name="Held B."/>
            <person name="Nolan M."/>
            <person name="Lucas S."/>
            <person name="Lapidus A."/>
            <person name="Tice H."/>
            <person name="Del Rio T.G."/>
            <person name="Cheng J.F."/>
            <person name="Han C."/>
            <person name="Tapia R."/>
            <person name="Goodwin L.A."/>
            <person name="Pitluck S."/>
            <person name="Liolios K."/>
            <person name="Mavromatis K."/>
            <person name="Pagani I."/>
            <person name="Ivanova N."/>
            <person name="Mikhailova N."/>
            <person name="Pati A."/>
            <person name="Chen A."/>
            <person name="Palaniappan K."/>
            <person name="Rohde M."/>
            <person name="Tindall B.J."/>
            <person name="Detter J.C."/>
            <person name="Goker M."/>
            <person name="Woyke T."/>
            <person name="Bristow J."/>
            <person name="Eisen J.A."/>
            <person name="Markowitz V."/>
            <person name="Hugenholtz P."/>
            <person name="Klenk H.P."/>
            <person name="Kyrpides N.C."/>
        </authorList>
    </citation>
    <scope>NUCLEOTIDE SEQUENCE</scope>
    <source>
        <strain evidence="11">DSM 17368 / JCM 12287 / NRRL B-23963</strain>
    </source>
</reference>
<protein>
    <submittedName>
        <fullName evidence="10">Small-conductance mechanosensitive channel</fullName>
    </submittedName>
</protein>
<feature type="transmembrane region" description="Helical" evidence="7">
    <location>
        <begin position="87"/>
        <end position="116"/>
    </location>
</feature>
<evidence type="ECO:0000256" key="5">
    <source>
        <dbReference type="ARBA" id="ARBA00022989"/>
    </source>
</evidence>
<dbReference type="InterPro" id="IPR011014">
    <property type="entry name" value="MscS_channel_TM-2"/>
</dbReference>
<dbReference type="HOGENOM" id="CLU_037945_3_1_10"/>
<evidence type="ECO:0000256" key="6">
    <source>
        <dbReference type="ARBA" id="ARBA00023136"/>
    </source>
</evidence>
<dbReference type="Gene3D" id="3.30.70.100">
    <property type="match status" value="1"/>
</dbReference>
<dbReference type="InterPro" id="IPR045275">
    <property type="entry name" value="MscS_archaea/bacteria_type"/>
</dbReference>
<dbReference type="GO" id="GO:0005886">
    <property type="term" value="C:plasma membrane"/>
    <property type="evidence" value="ECO:0007669"/>
    <property type="project" value="UniProtKB-SubCell"/>
</dbReference>
<organism evidence="10 11">
    <name type="scientific">Owenweeksia hongkongensis (strain DSM 17368 / CIP 108786 / JCM 12287 / NRRL B-23963 / UST20020801)</name>
    <dbReference type="NCBI Taxonomy" id="926562"/>
    <lineage>
        <taxon>Bacteria</taxon>
        <taxon>Pseudomonadati</taxon>
        <taxon>Bacteroidota</taxon>
        <taxon>Flavobacteriia</taxon>
        <taxon>Flavobacteriales</taxon>
        <taxon>Owenweeksiaceae</taxon>
        <taxon>Owenweeksia</taxon>
    </lineage>
</organism>
<keyword evidence="6 7" id="KW-0472">Membrane</keyword>
<evidence type="ECO:0000259" key="8">
    <source>
        <dbReference type="Pfam" id="PF00924"/>
    </source>
</evidence>
<gene>
    <name evidence="10" type="ordered locus">Oweho_1419</name>
</gene>
<evidence type="ECO:0000313" key="10">
    <source>
        <dbReference type="EMBL" id="AEV32416.1"/>
    </source>
</evidence>
<keyword evidence="3" id="KW-1003">Cell membrane</keyword>
<evidence type="ECO:0000256" key="3">
    <source>
        <dbReference type="ARBA" id="ARBA00022475"/>
    </source>
</evidence>
<feature type="domain" description="Mechanosensitive ion channel MscS" evidence="8">
    <location>
        <begin position="104"/>
        <end position="169"/>
    </location>
</feature>
<evidence type="ECO:0000256" key="4">
    <source>
        <dbReference type="ARBA" id="ARBA00022692"/>
    </source>
</evidence>
<dbReference type="GO" id="GO:0008381">
    <property type="term" value="F:mechanosensitive monoatomic ion channel activity"/>
    <property type="evidence" value="ECO:0007669"/>
    <property type="project" value="InterPro"/>
</dbReference>
<dbReference type="eggNOG" id="COG0668">
    <property type="taxonomic scope" value="Bacteria"/>
</dbReference>
<dbReference type="InterPro" id="IPR011066">
    <property type="entry name" value="MscS_channel_C_sf"/>
</dbReference>
<keyword evidence="11" id="KW-1185">Reference proteome</keyword>
<dbReference type="OrthoDB" id="9809206at2"/>
<proteinExistence type="inferred from homology"/>
<dbReference type="RefSeq" id="WP_014201772.1">
    <property type="nucleotide sequence ID" value="NC_016599.1"/>
</dbReference>
<dbReference type="AlphaFoldDB" id="G8R848"/>
<evidence type="ECO:0000256" key="2">
    <source>
        <dbReference type="ARBA" id="ARBA00008017"/>
    </source>
</evidence>
<dbReference type="Proteomes" id="UP000005631">
    <property type="component" value="Chromosome"/>
</dbReference>
<dbReference type="SUPFAM" id="SSF50182">
    <property type="entry name" value="Sm-like ribonucleoproteins"/>
    <property type="match status" value="1"/>
</dbReference>
<dbReference type="Gene3D" id="1.10.287.1260">
    <property type="match status" value="1"/>
</dbReference>
<dbReference type="STRING" id="926562.Oweho_1419"/>
<dbReference type="Pfam" id="PF00924">
    <property type="entry name" value="MS_channel_2nd"/>
    <property type="match status" value="1"/>
</dbReference>
<feature type="domain" description="Mechanosensitive ion channel MscS C-terminal" evidence="9">
    <location>
        <begin position="182"/>
        <end position="270"/>
    </location>
</feature>
<keyword evidence="5 7" id="KW-1133">Transmembrane helix</keyword>
<dbReference type="PANTHER" id="PTHR30221:SF1">
    <property type="entry name" value="SMALL-CONDUCTANCE MECHANOSENSITIVE CHANNEL"/>
    <property type="match status" value="1"/>
</dbReference>
<dbReference type="EMBL" id="CP003156">
    <property type="protein sequence ID" value="AEV32416.1"/>
    <property type="molecule type" value="Genomic_DNA"/>
</dbReference>
<dbReference type="Pfam" id="PF21082">
    <property type="entry name" value="MS_channel_3rd"/>
    <property type="match status" value="1"/>
</dbReference>
<comment type="similarity">
    <text evidence="2">Belongs to the MscS (TC 1.A.23) family.</text>
</comment>
<dbReference type="PANTHER" id="PTHR30221">
    <property type="entry name" value="SMALL-CONDUCTANCE MECHANOSENSITIVE CHANNEL"/>
    <property type="match status" value="1"/>
</dbReference>
<sequence>MEGHWLHTNGRTLIAIGIIIITTIVIAVVFRKIGDRLIKRLSQREDFDPTNFRFLQHIITAVLVIVGIAMVIFMIPSMKHVAKTLLTGAGILAVVVGFASQAALSNIISGVFIVIFKPYRINDIVTIRDTMSGVIEDISLRHTVIRNYENRRIVIPNSVISNEVIVNANYEDDKVCKWIEWGISYTADIDHARRVVQEIVEAHPNFLDHRTPEEIANGEPKVRVKVLRLGQYSIDMRAWAWAETSAKGFNLNADCLEEIKKRFDREGIEIPYPYQNLIIKDSNSKQEK</sequence>
<dbReference type="InterPro" id="IPR023408">
    <property type="entry name" value="MscS_beta-dom_sf"/>
</dbReference>
<dbReference type="InterPro" id="IPR006685">
    <property type="entry name" value="MscS_channel_2nd"/>
</dbReference>
<evidence type="ECO:0000313" key="11">
    <source>
        <dbReference type="Proteomes" id="UP000005631"/>
    </source>
</evidence>
<feature type="transmembrane region" description="Helical" evidence="7">
    <location>
        <begin position="54"/>
        <end position="75"/>
    </location>
</feature>